<evidence type="ECO:0000313" key="3">
    <source>
        <dbReference type="Proteomes" id="UP001443914"/>
    </source>
</evidence>
<evidence type="ECO:0000313" key="2">
    <source>
        <dbReference type="EMBL" id="KAK9748835.1"/>
    </source>
</evidence>
<feature type="region of interest" description="Disordered" evidence="1">
    <location>
        <begin position="254"/>
        <end position="317"/>
    </location>
</feature>
<dbReference type="AlphaFoldDB" id="A0AAW1MLG6"/>
<evidence type="ECO:0000256" key="1">
    <source>
        <dbReference type="SAM" id="MobiDB-lite"/>
    </source>
</evidence>
<name>A0AAW1MLG6_SAPOF</name>
<gene>
    <name evidence="2" type="ORF">RND81_02G084300</name>
</gene>
<keyword evidence="3" id="KW-1185">Reference proteome</keyword>
<dbReference type="EMBL" id="JBDFQZ010000002">
    <property type="protein sequence ID" value="KAK9748835.1"/>
    <property type="molecule type" value="Genomic_DNA"/>
</dbReference>
<evidence type="ECO:0008006" key="4">
    <source>
        <dbReference type="Google" id="ProtNLM"/>
    </source>
</evidence>
<proteinExistence type="predicted"/>
<sequence>MLASIYRGLNELVASPNPRFSRAFFPAHYLYGWLAYYFGTHHEIKPPPPGPLMVAYSGAQRAKTFKDDNARKLIHEGLDANATCFILNKNKVESLHDNGRLDTRKFTYLISLRTGYLPLRTGNSFEVEPYNPYRFSRQFGFCQDISGMLPRSVGRHPISHYEAVRYWKLLLFPGSNSRVFLPSHSIKWYENATFEFKKWWKAVGAHDLRVHIKPLLRGISIDITKSKKGQQHEDTKVSNLERPLIIRDRGARPVVDEMANPRNSESEREVDPKHDRRGKGKAVMQEEEKYSPTQQIFVGVPSASHMPSRALEGDLAK</sequence>
<reference evidence="2" key="1">
    <citation type="submission" date="2024-03" db="EMBL/GenBank/DDBJ databases">
        <title>WGS assembly of Saponaria officinalis var. Norfolk2.</title>
        <authorList>
            <person name="Jenkins J."/>
            <person name="Shu S."/>
            <person name="Grimwood J."/>
            <person name="Barry K."/>
            <person name="Goodstein D."/>
            <person name="Schmutz J."/>
            <person name="Leebens-Mack J."/>
            <person name="Osbourn A."/>
        </authorList>
    </citation>
    <scope>NUCLEOTIDE SEQUENCE [LARGE SCALE GENOMIC DNA]</scope>
    <source>
        <strain evidence="2">JIC</strain>
    </source>
</reference>
<feature type="compositionally biased region" description="Basic and acidic residues" evidence="1">
    <location>
        <begin position="264"/>
        <end position="274"/>
    </location>
</feature>
<dbReference type="PANTHER" id="PTHR36607">
    <property type="entry name" value="1,2-DIHYDROXY-3-KETO-5-METHYLTHIOPENTENE DIOXYGENASE 4"/>
    <property type="match status" value="1"/>
</dbReference>
<accession>A0AAW1MLG6</accession>
<protein>
    <recommendedName>
        <fullName evidence="4">Aminotransferase-like plant mobile domain-containing protein</fullName>
    </recommendedName>
</protein>
<comment type="caution">
    <text evidence="2">The sequence shown here is derived from an EMBL/GenBank/DDBJ whole genome shotgun (WGS) entry which is preliminary data.</text>
</comment>
<dbReference type="Proteomes" id="UP001443914">
    <property type="component" value="Unassembled WGS sequence"/>
</dbReference>
<dbReference type="PANTHER" id="PTHR36607:SF23">
    <property type="entry name" value="AMINOTRANSFERASE-LIKE PLANT MOBILE DOMAIN-CONTAINING PROTEIN"/>
    <property type="match status" value="1"/>
</dbReference>
<organism evidence="2 3">
    <name type="scientific">Saponaria officinalis</name>
    <name type="common">Common soapwort</name>
    <name type="synonym">Lychnis saponaria</name>
    <dbReference type="NCBI Taxonomy" id="3572"/>
    <lineage>
        <taxon>Eukaryota</taxon>
        <taxon>Viridiplantae</taxon>
        <taxon>Streptophyta</taxon>
        <taxon>Embryophyta</taxon>
        <taxon>Tracheophyta</taxon>
        <taxon>Spermatophyta</taxon>
        <taxon>Magnoliopsida</taxon>
        <taxon>eudicotyledons</taxon>
        <taxon>Gunneridae</taxon>
        <taxon>Pentapetalae</taxon>
        <taxon>Caryophyllales</taxon>
        <taxon>Caryophyllaceae</taxon>
        <taxon>Caryophylleae</taxon>
        <taxon>Saponaria</taxon>
    </lineage>
</organism>